<dbReference type="OMA" id="YEQNCEL"/>
<evidence type="ECO:0000259" key="9">
    <source>
        <dbReference type="PROSITE" id="PS50146"/>
    </source>
</evidence>
<keyword evidence="4" id="KW-0418">Kinase</keyword>
<evidence type="ECO:0000256" key="4">
    <source>
        <dbReference type="ARBA" id="ARBA00022777"/>
    </source>
</evidence>
<dbReference type="AlphaFoldDB" id="A0A8C4NLU2"/>
<dbReference type="SUPFAM" id="SSF111331">
    <property type="entry name" value="NAD kinase/diacylglycerol kinase-like"/>
    <property type="match status" value="1"/>
</dbReference>
<dbReference type="EC" id="2.7.1.91" evidence="7"/>
<accession>A0A8C4NLU2</accession>
<dbReference type="GO" id="GO:0006669">
    <property type="term" value="P:sphinganine-1-phosphate biosynthetic process"/>
    <property type="evidence" value="ECO:0007669"/>
    <property type="project" value="TreeGrafter"/>
</dbReference>
<dbReference type="GO" id="GO:0043065">
    <property type="term" value="P:positive regulation of apoptotic process"/>
    <property type="evidence" value="ECO:0007669"/>
    <property type="project" value="TreeGrafter"/>
</dbReference>
<comment type="subcellular location">
    <subcellularLocation>
        <location evidence="1">Endomembrane system</location>
    </subcellularLocation>
</comment>
<dbReference type="GO" id="GO:0046512">
    <property type="term" value="P:sphingosine biosynthetic process"/>
    <property type="evidence" value="ECO:0007669"/>
    <property type="project" value="TreeGrafter"/>
</dbReference>
<dbReference type="GO" id="GO:0012505">
    <property type="term" value="C:endomembrane system"/>
    <property type="evidence" value="ECO:0007669"/>
    <property type="project" value="UniProtKB-SubCell"/>
</dbReference>
<dbReference type="PROSITE" id="PS50146">
    <property type="entry name" value="DAGK"/>
    <property type="match status" value="1"/>
</dbReference>
<dbReference type="PANTHER" id="PTHR12358">
    <property type="entry name" value="SPHINGOSINE KINASE"/>
    <property type="match status" value="1"/>
</dbReference>
<dbReference type="PANTHER" id="PTHR12358:SF40">
    <property type="entry name" value="SPHINGOSINE KINASE 2"/>
    <property type="match status" value="1"/>
</dbReference>
<dbReference type="GO" id="GO:0005737">
    <property type="term" value="C:cytoplasm"/>
    <property type="evidence" value="ECO:0007669"/>
    <property type="project" value="UniProtKB-ARBA"/>
</dbReference>
<dbReference type="Pfam" id="PF19279">
    <property type="entry name" value="YegS_C"/>
    <property type="match status" value="1"/>
</dbReference>
<reference evidence="10" key="2">
    <citation type="submission" date="2025-09" db="UniProtKB">
        <authorList>
            <consortium name="Ensembl"/>
        </authorList>
    </citation>
    <scope>IDENTIFICATION</scope>
</reference>
<proteinExistence type="predicted"/>
<dbReference type="Proteomes" id="UP000694388">
    <property type="component" value="Unplaced"/>
</dbReference>
<keyword evidence="6" id="KW-0472">Membrane</keyword>
<dbReference type="GO" id="GO:0005524">
    <property type="term" value="F:ATP binding"/>
    <property type="evidence" value="ECO:0007669"/>
    <property type="project" value="UniProtKB-KW"/>
</dbReference>
<dbReference type="InterPro" id="IPR016064">
    <property type="entry name" value="NAD/diacylglycerol_kinase_sf"/>
</dbReference>
<evidence type="ECO:0000256" key="5">
    <source>
        <dbReference type="ARBA" id="ARBA00022840"/>
    </source>
</evidence>
<dbReference type="Pfam" id="PF00781">
    <property type="entry name" value="DAGK_cat"/>
    <property type="match status" value="1"/>
</dbReference>
<feature type="domain" description="DAGKc" evidence="9">
    <location>
        <begin position="152"/>
        <end position="298"/>
    </location>
</feature>
<dbReference type="InterPro" id="IPR050187">
    <property type="entry name" value="Lipid_Phosphate_FormReg"/>
</dbReference>
<evidence type="ECO:0000313" key="10">
    <source>
        <dbReference type="Ensembl" id="ENSEBUP00000004973.1"/>
    </source>
</evidence>
<keyword evidence="5" id="KW-0067">ATP-binding</keyword>
<protein>
    <recommendedName>
        <fullName evidence="7">sphingosine kinase</fullName>
        <ecNumber evidence="7">2.7.1.91</ecNumber>
    </recommendedName>
</protein>
<evidence type="ECO:0000256" key="7">
    <source>
        <dbReference type="ARBA" id="ARBA00044037"/>
    </source>
</evidence>
<evidence type="ECO:0000256" key="8">
    <source>
        <dbReference type="SAM" id="MobiDB-lite"/>
    </source>
</evidence>
<evidence type="ECO:0000256" key="6">
    <source>
        <dbReference type="ARBA" id="ARBA00023136"/>
    </source>
</evidence>
<feature type="region of interest" description="Disordered" evidence="8">
    <location>
        <begin position="412"/>
        <end position="439"/>
    </location>
</feature>
<dbReference type="GeneTree" id="ENSGT00940000161197"/>
<dbReference type="Gene3D" id="3.40.50.10330">
    <property type="entry name" value="Probable inorganic polyphosphate/atp-NAD kinase, domain 1"/>
    <property type="match status" value="1"/>
</dbReference>
<evidence type="ECO:0000256" key="3">
    <source>
        <dbReference type="ARBA" id="ARBA00022741"/>
    </source>
</evidence>
<dbReference type="InterPro" id="IPR045540">
    <property type="entry name" value="YegS/DAGK_C"/>
</dbReference>
<keyword evidence="3" id="KW-0547">Nucleotide-binding</keyword>
<evidence type="ECO:0000256" key="2">
    <source>
        <dbReference type="ARBA" id="ARBA00022679"/>
    </source>
</evidence>
<evidence type="ECO:0000313" key="11">
    <source>
        <dbReference type="Proteomes" id="UP000694388"/>
    </source>
</evidence>
<evidence type="ECO:0000256" key="1">
    <source>
        <dbReference type="ARBA" id="ARBA00004308"/>
    </source>
</evidence>
<name>A0A8C4NLU2_EPTBU</name>
<keyword evidence="2" id="KW-0808">Transferase</keyword>
<reference evidence="10" key="1">
    <citation type="submission" date="2025-08" db="UniProtKB">
        <authorList>
            <consortium name="Ensembl"/>
        </authorList>
    </citation>
    <scope>IDENTIFICATION</scope>
</reference>
<dbReference type="Gene3D" id="2.60.200.40">
    <property type="match status" value="1"/>
</dbReference>
<dbReference type="FunFam" id="3.40.50.10330:FF:000005">
    <property type="entry name" value="Sphingosine kinase 2"/>
    <property type="match status" value="1"/>
</dbReference>
<keyword evidence="11" id="KW-1185">Reference proteome</keyword>
<sequence>MAGGAALSVENAVPEADLDGLIPSTEVVLRGEAGGYPRASSRYVLSLTPDALHVRRLRSRPEAKRSVRSLLMLHDVVGCRTLRARSPGTSAASAAAYLSVYSYPRGGGGARRREVRTFRVDAHDHLDGNVAEAARWEMAMRRLVSPACESGRPQRRMLLLVNPCSGTGRAIARCRQIVLPILEEAGIEYELKVTERQNHAWEMVQSLRLEEWDGLVIVSGDGLLYEVINGLMARSDWEQAIKIPLGIVPAGSGNALAGAVNHYTGHKRVMGDNLLTHLAFLLCKGACRPLDLVSVTTSLGRRLFSFLCIAWGFVSDVDIESERFRLLGGARFTLGTLARIASLRTYRGRLSYLPTSIPGDRAAAMAAGRNFIRSATLCGQSDGPKLAGRRAAMHRNMSDGALVEEMGLAGKWESTDDWDGSPPQEGYSSSCQSPDSETPPFSGIWQLGETVQSPDPVINRTFMTSNGGELGGKADGPGLVYGPPDDLLPFLDEPIPQHWRQEENDYVLVLAIYQSHLAADLLFSPLALPDDGIIHLWLVRAGISRRALLRFFMALARGRNLNVDSPHVVHITARAFRLEPLQPGGIITVDGEQVEYGPLQAQIHPHLARLIVGLQKAESPDESWEPSFGGDE</sequence>
<organism evidence="10 11">
    <name type="scientific">Eptatretus burgeri</name>
    <name type="common">Inshore hagfish</name>
    <dbReference type="NCBI Taxonomy" id="7764"/>
    <lineage>
        <taxon>Eukaryota</taxon>
        <taxon>Metazoa</taxon>
        <taxon>Chordata</taxon>
        <taxon>Craniata</taxon>
        <taxon>Vertebrata</taxon>
        <taxon>Cyclostomata</taxon>
        <taxon>Myxini</taxon>
        <taxon>Myxiniformes</taxon>
        <taxon>Myxinidae</taxon>
        <taxon>Eptatretinae</taxon>
        <taxon>Eptatretus</taxon>
    </lineage>
</organism>
<dbReference type="Ensembl" id="ENSEBUT00000005411.1">
    <property type="protein sequence ID" value="ENSEBUP00000004973.1"/>
    <property type="gene ID" value="ENSEBUG00000003444.1"/>
</dbReference>
<dbReference type="SMART" id="SM00046">
    <property type="entry name" value="DAGKc"/>
    <property type="match status" value="1"/>
</dbReference>
<dbReference type="InterPro" id="IPR017438">
    <property type="entry name" value="ATP-NAD_kinase_N"/>
</dbReference>
<feature type="compositionally biased region" description="Polar residues" evidence="8">
    <location>
        <begin position="426"/>
        <end position="436"/>
    </location>
</feature>
<dbReference type="InterPro" id="IPR001206">
    <property type="entry name" value="Diacylglycerol_kinase_cat_dom"/>
</dbReference>
<dbReference type="GO" id="GO:0016020">
    <property type="term" value="C:membrane"/>
    <property type="evidence" value="ECO:0007669"/>
    <property type="project" value="TreeGrafter"/>
</dbReference>
<dbReference type="GO" id="GO:0008481">
    <property type="term" value="F:sphingosine kinase activity"/>
    <property type="evidence" value="ECO:0007669"/>
    <property type="project" value="UniProtKB-EC"/>
</dbReference>